<dbReference type="KEGG" id="dae:Dtox_0674"/>
<evidence type="ECO:0000256" key="1">
    <source>
        <dbReference type="ARBA" id="ARBA00005322"/>
    </source>
</evidence>
<dbReference type="Proteomes" id="UP000002217">
    <property type="component" value="Chromosome"/>
</dbReference>
<dbReference type="eggNOG" id="COG2747">
    <property type="taxonomic scope" value="Bacteria"/>
</dbReference>
<dbReference type="STRING" id="485916.Dtox_0674"/>
<dbReference type="HOGENOM" id="CLU_169011_3_3_9"/>
<keyword evidence="3" id="KW-0678">Repressor</keyword>
<dbReference type="EMBL" id="CP001720">
    <property type="protein sequence ID" value="ACV61589.1"/>
    <property type="molecule type" value="Genomic_DNA"/>
</dbReference>
<evidence type="ECO:0000313" key="8">
    <source>
        <dbReference type="EMBL" id="ACV61589.1"/>
    </source>
</evidence>
<dbReference type="NCBIfam" id="TIGR03824">
    <property type="entry name" value="FlgM_jcvi"/>
    <property type="match status" value="1"/>
</dbReference>
<dbReference type="GO" id="GO:0045892">
    <property type="term" value="P:negative regulation of DNA-templated transcription"/>
    <property type="evidence" value="ECO:0007669"/>
    <property type="project" value="InterPro"/>
</dbReference>
<evidence type="ECO:0000259" key="7">
    <source>
        <dbReference type="Pfam" id="PF04316"/>
    </source>
</evidence>
<dbReference type="RefSeq" id="WP_015756307.1">
    <property type="nucleotide sequence ID" value="NC_013216.1"/>
</dbReference>
<keyword evidence="6" id="KW-0804">Transcription</keyword>
<dbReference type="Gene3D" id="6.10.140.30">
    <property type="entry name" value="Anti-sigma-28 factor FlgM"/>
    <property type="match status" value="1"/>
</dbReference>
<dbReference type="GO" id="GO:0044781">
    <property type="term" value="P:bacterial-type flagellum organization"/>
    <property type="evidence" value="ECO:0007669"/>
    <property type="project" value="UniProtKB-KW"/>
</dbReference>
<comment type="similarity">
    <text evidence="1">Belongs to the FlgM family.</text>
</comment>
<dbReference type="InterPro" id="IPR007412">
    <property type="entry name" value="FlgM"/>
</dbReference>
<dbReference type="InterPro" id="IPR031316">
    <property type="entry name" value="FlgM_C"/>
</dbReference>
<name>C8W1E4_DESAS</name>
<organism evidence="8 9">
    <name type="scientific">Desulfofarcimen acetoxidans (strain ATCC 49208 / DSM 771 / KCTC 5769 / VKM B-1644 / 5575)</name>
    <name type="common">Desulfotomaculum acetoxidans</name>
    <dbReference type="NCBI Taxonomy" id="485916"/>
    <lineage>
        <taxon>Bacteria</taxon>
        <taxon>Bacillati</taxon>
        <taxon>Bacillota</taxon>
        <taxon>Clostridia</taxon>
        <taxon>Eubacteriales</taxon>
        <taxon>Peptococcaceae</taxon>
        <taxon>Desulfofarcimen</taxon>
    </lineage>
</organism>
<evidence type="ECO:0000313" key="9">
    <source>
        <dbReference type="Proteomes" id="UP000002217"/>
    </source>
</evidence>
<evidence type="ECO:0000256" key="3">
    <source>
        <dbReference type="ARBA" id="ARBA00022491"/>
    </source>
</evidence>
<keyword evidence="5" id="KW-0805">Transcription regulation</keyword>
<dbReference type="InterPro" id="IPR035890">
    <property type="entry name" value="Anti-sigma-28_factor_FlgM_sf"/>
</dbReference>
<evidence type="ECO:0000256" key="5">
    <source>
        <dbReference type="ARBA" id="ARBA00023015"/>
    </source>
</evidence>
<dbReference type="SUPFAM" id="SSF101498">
    <property type="entry name" value="Anti-sigma factor FlgM"/>
    <property type="match status" value="1"/>
</dbReference>
<evidence type="ECO:0000256" key="2">
    <source>
        <dbReference type="ARBA" id="ARBA00017823"/>
    </source>
</evidence>
<keyword evidence="4" id="KW-1005">Bacterial flagellum biogenesis</keyword>
<reference evidence="8 9" key="1">
    <citation type="journal article" date="2009" name="Stand. Genomic Sci.">
        <title>Complete genome sequence of Desulfotomaculum acetoxidans type strain (5575).</title>
        <authorList>
            <person name="Spring S."/>
            <person name="Lapidus A."/>
            <person name="Schroder M."/>
            <person name="Gleim D."/>
            <person name="Sims D."/>
            <person name="Meincke L."/>
            <person name="Glavina Del Rio T."/>
            <person name="Tice H."/>
            <person name="Copeland A."/>
            <person name="Cheng J.F."/>
            <person name="Lucas S."/>
            <person name="Chen F."/>
            <person name="Nolan M."/>
            <person name="Bruce D."/>
            <person name="Goodwin L."/>
            <person name="Pitluck S."/>
            <person name="Ivanova N."/>
            <person name="Mavromatis K."/>
            <person name="Mikhailova N."/>
            <person name="Pati A."/>
            <person name="Chen A."/>
            <person name="Palaniappan K."/>
            <person name="Land M."/>
            <person name="Hauser L."/>
            <person name="Chang Y.J."/>
            <person name="Jeffries C.D."/>
            <person name="Chain P."/>
            <person name="Saunders E."/>
            <person name="Brettin T."/>
            <person name="Detter J.C."/>
            <person name="Goker M."/>
            <person name="Bristow J."/>
            <person name="Eisen J.A."/>
            <person name="Markowitz V."/>
            <person name="Hugenholtz P."/>
            <person name="Kyrpides N.C."/>
            <person name="Klenk H.P."/>
            <person name="Han C."/>
        </authorList>
    </citation>
    <scope>NUCLEOTIDE SEQUENCE [LARGE SCALE GENOMIC DNA]</scope>
    <source>
        <strain evidence="9">ATCC 49208 / DSM 771 / VKM B-1644</strain>
    </source>
</reference>
<evidence type="ECO:0000256" key="6">
    <source>
        <dbReference type="ARBA" id="ARBA00023163"/>
    </source>
</evidence>
<protein>
    <recommendedName>
        <fullName evidence="2">Negative regulator of flagellin synthesis</fullName>
    </recommendedName>
</protein>
<dbReference type="Pfam" id="PF04316">
    <property type="entry name" value="FlgM"/>
    <property type="match status" value="1"/>
</dbReference>
<gene>
    <name evidence="8" type="ordered locus">Dtox_0674</name>
</gene>
<feature type="domain" description="Anti-sigma-28 factor FlgM C-terminal" evidence="7">
    <location>
        <begin position="35"/>
        <end position="89"/>
    </location>
</feature>
<accession>C8W1E4</accession>
<dbReference type="OrthoDB" id="2112849at2"/>
<evidence type="ECO:0000256" key="4">
    <source>
        <dbReference type="ARBA" id="ARBA00022795"/>
    </source>
</evidence>
<proteinExistence type="inferred from homology"/>
<keyword evidence="9" id="KW-1185">Reference proteome</keyword>
<sequence>MKISQNGFNPIKAYTSLVKEKDKIKQPATGNVQADKLEISSQAKEIQMVRSKIAELPSVREDLVAELKQRIQDGTYKSSGEKIADGIIEERLLDKQV</sequence>
<dbReference type="AlphaFoldDB" id="C8W1E4"/>